<gene>
    <name evidence="3" type="ORF">RFM52_02550</name>
</gene>
<dbReference type="InterPro" id="IPR050834">
    <property type="entry name" value="Glycosyltransf_2"/>
</dbReference>
<dbReference type="Pfam" id="PF00535">
    <property type="entry name" value="Glycos_transf_2"/>
    <property type="match status" value="1"/>
</dbReference>
<reference evidence="3 4" key="1">
    <citation type="submission" date="2023-08" db="EMBL/GenBank/DDBJ databases">
        <title>Implementing the SeqCode for naming new Mesorhizobium species isolated from Vachellia karroo root nodules.</title>
        <authorList>
            <person name="Van Lill M."/>
        </authorList>
    </citation>
    <scope>NUCLEOTIDE SEQUENCE [LARGE SCALE GENOMIC DNA]</scope>
    <source>
        <strain evidence="3 4">VK2B</strain>
    </source>
</reference>
<dbReference type="PANTHER" id="PTHR43685:SF14">
    <property type="entry name" value="GLYCOSYLTRANSFERASE 2-LIKE DOMAIN-CONTAINING PROTEIN"/>
    <property type="match status" value="1"/>
</dbReference>
<feature type="domain" description="Glycosyltransferase 2-like" evidence="1">
    <location>
        <begin position="11"/>
        <end position="141"/>
    </location>
</feature>
<dbReference type="RefSeq" id="WP_320294272.1">
    <property type="nucleotide sequence ID" value="NZ_JAVIIU010000002.1"/>
</dbReference>
<keyword evidence="3" id="KW-0808">Transferase</keyword>
<organism evidence="3 4">
    <name type="scientific">Mesorhizobium humile</name>
    <dbReference type="NCBI Taxonomy" id="3072313"/>
    <lineage>
        <taxon>Bacteria</taxon>
        <taxon>Pseudomonadati</taxon>
        <taxon>Pseudomonadota</taxon>
        <taxon>Alphaproteobacteria</taxon>
        <taxon>Hyphomicrobiales</taxon>
        <taxon>Phyllobacteriaceae</taxon>
        <taxon>Mesorhizobium</taxon>
    </lineage>
</organism>
<dbReference type="CDD" id="cd03801">
    <property type="entry name" value="GT4_PimA-like"/>
    <property type="match status" value="1"/>
</dbReference>
<dbReference type="SUPFAM" id="SSF53448">
    <property type="entry name" value="Nucleotide-diphospho-sugar transferases"/>
    <property type="match status" value="1"/>
</dbReference>
<dbReference type="Pfam" id="PF13692">
    <property type="entry name" value="Glyco_trans_1_4"/>
    <property type="match status" value="1"/>
</dbReference>
<dbReference type="SUPFAM" id="SSF53756">
    <property type="entry name" value="UDP-Glycosyltransferase/glycogen phosphorylase"/>
    <property type="match status" value="1"/>
</dbReference>
<dbReference type="PANTHER" id="PTHR43685">
    <property type="entry name" value="GLYCOSYLTRANSFERASE"/>
    <property type="match status" value="1"/>
</dbReference>
<name>A0ABU4YAU2_9HYPH</name>
<dbReference type="EC" id="2.4.-.-" evidence="3"/>
<evidence type="ECO:0000259" key="2">
    <source>
        <dbReference type="Pfam" id="PF13579"/>
    </source>
</evidence>
<accession>A0ABU4YAU2</accession>
<dbReference type="InterPro" id="IPR001173">
    <property type="entry name" value="Glyco_trans_2-like"/>
</dbReference>
<dbReference type="InterPro" id="IPR029044">
    <property type="entry name" value="Nucleotide-diphossugar_trans"/>
</dbReference>
<dbReference type="EMBL" id="JAVIIV010000001">
    <property type="protein sequence ID" value="MDX8484061.1"/>
    <property type="molecule type" value="Genomic_DNA"/>
</dbReference>
<proteinExistence type="predicted"/>
<dbReference type="InterPro" id="IPR028098">
    <property type="entry name" value="Glyco_trans_4-like_N"/>
</dbReference>
<dbReference type="CDD" id="cd00761">
    <property type="entry name" value="Glyco_tranf_GTA_type"/>
    <property type="match status" value="1"/>
</dbReference>
<feature type="domain" description="Glycosyltransferase subfamily 4-like N-terminal" evidence="2">
    <location>
        <begin position="368"/>
        <end position="508"/>
    </location>
</feature>
<evidence type="ECO:0000313" key="4">
    <source>
        <dbReference type="Proteomes" id="UP001280156"/>
    </source>
</evidence>
<evidence type="ECO:0000259" key="1">
    <source>
        <dbReference type="Pfam" id="PF00535"/>
    </source>
</evidence>
<sequence>MAMSHMAADITVVIPARNAAATLDTVLGSLVADRPVIREILVIDDGSDDRTAAVAKESAQSRGLPLDVVSVRLGSAGAARNVGIERASGTSIFFLDADDEVMPGSLSLLGSALAGQPRAGLAVGASIRRAKGRPDKLKTPHGYGPDRQQNTRRYLRNELWPIAMGSALVAGWATAGIRFPETIGLDEDTCYWASLLARADIVAIETPVLLYHHDEARMARRFITAPRKTFLAIARELNGLAAAGVEQGPLQWRKAWIAQRIARQLIKHRMFADAAGMMRAVKAHRELGRSWKAAQYLARIRFGRLAGNRPDISVDPAAPRRTLIVSFDPAYPPVSGADLRTFGNAGAAAEFGPVRLASVKPAGSMQPPDRDIRVVSLATEADKRSHSLGWRRLKGENRIPRPALARLKALVREFRPDTIVVESIPLFKLLHPLRPLTRQLVLDMHNVESDLAAQAPGNAPSAVSPDIRRLERRAVAIVDRIWVCSKRDRERLNAIVAHRTPIDIVPNGIPRAQGSFGTLPPPPGTSDGFPVILFVGHLGYSPNIDAAERLASIILPRVRQALPGARLVLAGRSPDPAVRTLSEPDGVVLIENPDDVAPLLSAAHLCIVPLRTGGGTRIKILEAMAAGVPVIATPLAAEGLDLTGGEDLLLSDTDEELADLTVALCFDPARMARLRSRAHDTAWSRFGPRAIRDAVRHGLGLDGASR</sequence>
<dbReference type="Pfam" id="PF13579">
    <property type="entry name" value="Glyco_trans_4_4"/>
    <property type="match status" value="1"/>
</dbReference>
<dbReference type="Proteomes" id="UP001280156">
    <property type="component" value="Unassembled WGS sequence"/>
</dbReference>
<dbReference type="Gene3D" id="3.40.50.2000">
    <property type="entry name" value="Glycogen Phosphorylase B"/>
    <property type="match status" value="2"/>
</dbReference>
<protein>
    <submittedName>
        <fullName evidence="3">Glycosyltransferase</fullName>
        <ecNumber evidence="3">2.4.-.-</ecNumber>
    </submittedName>
</protein>
<dbReference type="Gene3D" id="3.90.550.10">
    <property type="entry name" value="Spore Coat Polysaccharide Biosynthesis Protein SpsA, Chain A"/>
    <property type="match status" value="1"/>
</dbReference>
<comment type="caution">
    <text evidence="3">The sequence shown here is derived from an EMBL/GenBank/DDBJ whole genome shotgun (WGS) entry which is preliminary data.</text>
</comment>
<keyword evidence="3" id="KW-0328">Glycosyltransferase</keyword>
<keyword evidence="4" id="KW-1185">Reference proteome</keyword>
<evidence type="ECO:0000313" key="3">
    <source>
        <dbReference type="EMBL" id="MDX8484061.1"/>
    </source>
</evidence>
<dbReference type="GO" id="GO:0016757">
    <property type="term" value="F:glycosyltransferase activity"/>
    <property type="evidence" value="ECO:0007669"/>
    <property type="project" value="UniProtKB-KW"/>
</dbReference>